<dbReference type="AlphaFoldDB" id="V4LUB4"/>
<evidence type="ECO:0000256" key="1">
    <source>
        <dbReference type="SAM" id="SignalP"/>
    </source>
</evidence>
<dbReference type="Gramene" id="ESQ46062">
    <property type="protein sequence ID" value="ESQ46062"/>
    <property type="gene ID" value="EUTSA_v10000439mg"/>
</dbReference>
<gene>
    <name evidence="2" type="ORF">EUTSA_v10000439mg</name>
</gene>
<keyword evidence="3" id="KW-1185">Reference proteome</keyword>
<feature type="chain" id="PRO_5004722144" evidence="1">
    <location>
        <begin position="27"/>
        <end position="43"/>
    </location>
</feature>
<sequence length="43" mass="4828">MEKTSLKLVFLFSFTIILFCSSLGDAREMVKEVNCLGGNFLPQ</sequence>
<dbReference type="Proteomes" id="UP000030689">
    <property type="component" value="Unassembled WGS sequence"/>
</dbReference>
<feature type="signal peptide" evidence="1">
    <location>
        <begin position="1"/>
        <end position="26"/>
    </location>
</feature>
<protein>
    <submittedName>
        <fullName evidence="2">Uncharacterized protein</fullName>
    </submittedName>
</protein>
<organism evidence="2 3">
    <name type="scientific">Eutrema salsugineum</name>
    <name type="common">Saltwater cress</name>
    <name type="synonym">Sisymbrium salsugineum</name>
    <dbReference type="NCBI Taxonomy" id="72664"/>
    <lineage>
        <taxon>Eukaryota</taxon>
        <taxon>Viridiplantae</taxon>
        <taxon>Streptophyta</taxon>
        <taxon>Embryophyta</taxon>
        <taxon>Tracheophyta</taxon>
        <taxon>Spermatophyta</taxon>
        <taxon>Magnoliopsida</taxon>
        <taxon>eudicotyledons</taxon>
        <taxon>Gunneridae</taxon>
        <taxon>Pentapetalae</taxon>
        <taxon>rosids</taxon>
        <taxon>malvids</taxon>
        <taxon>Brassicales</taxon>
        <taxon>Brassicaceae</taxon>
        <taxon>Eutremeae</taxon>
        <taxon>Eutrema</taxon>
    </lineage>
</organism>
<dbReference type="EMBL" id="KI517426">
    <property type="protein sequence ID" value="ESQ46062.1"/>
    <property type="molecule type" value="Genomic_DNA"/>
</dbReference>
<proteinExistence type="predicted"/>
<dbReference type="KEGG" id="eus:EUTSA_v10000439mg"/>
<reference evidence="2 3" key="1">
    <citation type="journal article" date="2013" name="Front. Plant Sci.">
        <title>The Reference Genome of the Halophytic Plant Eutrema salsugineum.</title>
        <authorList>
            <person name="Yang R."/>
            <person name="Jarvis D.E."/>
            <person name="Chen H."/>
            <person name="Beilstein M.A."/>
            <person name="Grimwood J."/>
            <person name="Jenkins J."/>
            <person name="Shu S."/>
            <person name="Prochnik S."/>
            <person name="Xin M."/>
            <person name="Ma C."/>
            <person name="Schmutz J."/>
            <person name="Wing R.A."/>
            <person name="Mitchell-Olds T."/>
            <person name="Schumaker K.S."/>
            <person name="Wang X."/>
        </authorList>
    </citation>
    <scope>NUCLEOTIDE SEQUENCE [LARGE SCALE GENOMIC DNA]</scope>
</reference>
<evidence type="ECO:0000313" key="2">
    <source>
        <dbReference type="EMBL" id="ESQ46062.1"/>
    </source>
</evidence>
<name>V4LUB4_EUTSA</name>
<keyword evidence="1" id="KW-0732">Signal</keyword>
<evidence type="ECO:0000313" key="3">
    <source>
        <dbReference type="Proteomes" id="UP000030689"/>
    </source>
</evidence>
<feature type="non-terminal residue" evidence="2">
    <location>
        <position position="43"/>
    </location>
</feature>
<accession>V4LUB4</accession>